<feature type="compositionally biased region" description="Basic and acidic residues" evidence="1">
    <location>
        <begin position="83"/>
        <end position="99"/>
    </location>
</feature>
<gene>
    <name evidence="2" type="ORF">AXG93_606s1010</name>
</gene>
<feature type="compositionally biased region" description="Basic and acidic residues" evidence="1">
    <location>
        <begin position="487"/>
        <end position="502"/>
    </location>
</feature>
<feature type="compositionally biased region" description="Polar residues" evidence="1">
    <location>
        <begin position="509"/>
        <end position="520"/>
    </location>
</feature>
<evidence type="ECO:0000256" key="1">
    <source>
        <dbReference type="SAM" id="MobiDB-lite"/>
    </source>
</evidence>
<dbReference type="EMBL" id="LVLJ01003548">
    <property type="protein sequence ID" value="OAE21017.1"/>
    <property type="molecule type" value="Genomic_DNA"/>
</dbReference>
<evidence type="ECO:0000313" key="3">
    <source>
        <dbReference type="Proteomes" id="UP000077202"/>
    </source>
</evidence>
<organism evidence="2 3">
    <name type="scientific">Marchantia polymorpha subsp. ruderalis</name>
    <dbReference type="NCBI Taxonomy" id="1480154"/>
    <lineage>
        <taxon>Eukaryota</taxon>
        <taxon>Viridiplantae</taxon>
        <taxon>Streptophyta</taxon>
        <taxon>Embryophyta</taxon>
        <taxon>Marchantiophyta</taxon>
        <taxon>Marchantiopsida</taxon>
        <taxon>Marchantiidae</taxon>
        <taxon>Marchantiales</taxon>
        <taxon>Marchantiaceae</taxon>
        <taxon>Marchantia</taxon>
    </lineage>
</organism>
<protein>
    <submittedName>
        <fullName evidence="2">Uncharacterized protein</fullName>
    </submittedName>
</protein>
<dbReference type="PANTHER" id="PTHR31672:SF2">
    <property type="entry name" value="F-BOX DOMAIN-CONTAINING PROTEIN"/>
    <property type="match status" value="1"/>
</dbReference>
<dbReference type="Proteomes" id="UP000077202">
    <property type="component" value="Unassembled WGS sequence"/>
</dbReference>
<reference evidence="2" key="1">
    <citation type="submission" date="2016-03" db="EMBL/GenBank/DDBJ databases">
        <title>Mechanisms controlling the formation of the plant cell surface in tip-growing cells are functionally conserved among land plants.</title>
        <authorList>
            <person name="Honkanen S."/>
            <person name="Jones V.A."/>
            <person name="Morieri G."/>
            <person name="Champion C."/>
            <person name="Hetherington A.J."/>
            <person name="Kelly S."/>
            <person name="Saint-Marcoux D."/>
            <person name="Proust H."/>
            <person name="Prescott H."/>
            <person name="Dolan L."/>
        </authorList>
    </citation>
    <scope>NUCLEOTIDE SEQUENCE [LARGE SCALE GENOMIC DNA]</scope>
    <source>
        <tissue evidence="2">Whole gametophyte</tissue>
    </source>
</reference>
<feature type="compositionally biased region" description="Basic and acidic residues" evidence="1">
    <location>
        <begin position="55"/>
        <end position="72"/>
    </location>
</feature>
<dbReference type="PANTHER" id="PTHR31672">
    <property type="entry name" value="BNACNNG10540D PROTEIN"/>
    <property type="match status" value="1"/>
</dbReference>
<feature type="region of interest" description="Disordered" evidence="1">
    <location>
        <begin position="55"/>
        <end position="160"/>
    </location>
</feature>
<accession>A0A176VKE3</accession>
<evidence type="ECO:0000313" key="2">
    <source>
        <dbReference type="EMBL" id="OAE21017.1"/>
    </source>
</evidence>
<sequence length="535" mass="58696">MGDKAGAAEGSSIFESLFGGFSNGLSIFTNNPFRQKQEAAAAKVEAAAEAEAELKKLGKDGAEQDRLEDASGGRRATPTQSEIESKSPSKQKHLSDSRSKGQGHGEINLDGGKLHTLKSDDDISGKKKKKKRRTEGLDENVEQELFVGNNGSGSSDRRRQKVSCSKRTAMEYGASSSRGLGDILESVKRLCLFKSSVAVSCRIRHDAITQIARESEVVIYESAHSTRNLKVYHLSIGSFDKEVVVGMVVEHGNSYGSGYKLVVAGVTLCDNSSERTTLIYDSVTNSWKKGGEVPRGVRFWRYGKLVSSKGYLYCITYNEQVWRERMDQERLWSGLRYDLEHEKWSLSFVTSELGLVLMEVGADETVGLEKEIGRGIMVFFVESVDSEPVFPIFKDELETGKVGGDEDLSSGWLDLVLDCFWLVEGFEEKTEPDLSVYVCGRTLSPVDEGSRDWLPDLSRTLALTLIDSGVVVFLLEGMDNKPLGSRSDVEEGRGKTCRESSRWLDSTFGGPSTDSGNSGDETVPDLVADFPGGLV</sequence>
<comment type="caution">
    <text evidence="2">The sequence shown here is derived from an EMBL/GenBank/DDBJ whole genome shotgun (WGS) entry which is preliminary data.</text>
</comment>
<keyword evidence="3" id="KW-1185">Reference proteome</keyword>
<feature type="region of interest" description="Disordered" evidence="1">
    <location>
        <begin position="484"/>
        <end position="535"/>
    </location>
</feature>
<dbReference type="AlphaFoldDB" id="A0A176VKE3"/>
<name>A0A176VKE3_MARPO</name>
<proteinExistence type="predicted"/>
<dbReference type="InterPro" id="IPR050796">
    <property type="entry name" value="SCF_F-box_component"/>
</dbReference>